<feature type="region of interest" description="Disordered" evidence="2">
    <location>
        <begin position="645"/>
        <end position="682"/>
    </location>
</feature>
<dbReference type="AlphaFoldDB" id="A0A7N4PW70"/>
<accession>A0A7N4PW70</accession>
<dbReference type="GeneID" id="105749615"/>
<reference evidence="4" key="3">
    <citation type="submission" date="2025-09" db="UniProtKB">
        <authorList>
            <consortium name="Ensembl"/>
        </authorList>
    </citation>
    <scope>IDENTIFICATION</scope>
</reference>
<sequence length="1083" mass="117564">MAEESSGLGTSHSLEKKKILRSTKTAWLPLDEQQPLPPREGSGDSPIPELENSRQESIQQWLDSGFFLTTHENLQQAIDQTDSLNKQGVVSEAVKDYMRSLQQVSEAPALSRGTSFNSFPSVSSIPKSISEWLEFWQKDPVEILLDLGFGAEEPDICTKIPSRFLGGSSAAKGINIRVFLEAHKQRMDLEIPNLYGRFRQLEVLDHVTNAFSSLLNDVNSLQREGKEQRQPGPPEPSQVPEAKGRRRRIGQLLRKASKWTMKGDGPQRQAGFLGGEEDLPPAPGEPDQSPSLQDGRMDFAGGSHPRPSTEQRPPLASDKPVSHEALPSVPGKPRPSLWGMSPKQPPLPCAPEGSPRDRGIQEKGPLLSHRLRQVVHMDRKPPDSFEMEEVQSFEEEPGNLLEVTLGTVGAGVTRTSSCQSDSSGFLEEPSEPLPLQTSQGLSSGTQGAESPSLGSPQQHPQEPTEGAAQGMLSLPILNRGQSDREQEIFASVKEEDSRSAEQSSQEGPLKDTPTGEGLNLPPSSHSSCEVEGDAITSKCDYPGGFMVACVIDVQTDSPQAEEPEEVFMERSPSIMGDKGGSVRMDNCPSGSEVPGDGQAGQWDLDVSRLGSPLENGMLTAPRQGPATQSQVIPPSGGLNEVSETYESNSDVVSGCRRGSSPGLEASGKVSTRHPIPEAETNPGAFRSVTIQMSSKLVAGIHSTAAGEGPRENPGDPLLRPSEFSRSEAFLTAGPRRGARERQTKEASVQTVKRKPGSQSVGPASSCGSATRRQHHLTHSVSLDSGMLGSHQPASASKPAVPGLQCKHGEGCCCHCHCCCCCCCCCCRQHPRPWAWQPPGTASCSYCHLQAQLSRTVRILQEAVMRGISPSTVQDMEIWRTVCQSFREHSEEIGHHLMKQQAHAFSDMSEEGREEMRQLHTLRQDLHQQVAELEFQLSDRVRQIQEGMLLFDQLLEEQSQLCSELGLSDWGEGNEPTFHADSDIHKTVSPRAPSPVIKGQGSLLPEETRACALTCSSPESSPEMALQPPALAEQDPSAASWDQHVNSEEKTGSSQSRMDLKGFFGKLKKTFKSSFGNEPADGQN</sequence>
<dbReference type="GO" id="GO:0005102">
    <property type="term" value="F:signaling receptor binding"/>
    <property type="evidence" value="ECO:0007669"/>
    <property type="project" value="InterPro"/>
</dbReference>
<dbReference type="Proteomes" id="UP000007648">
    <property type="component" value="Unassembled WGS sequence"/>
</dbReference>
<feature type="region of interest" description="Disordered" evidence="2">
    <location>
        <begin position="222"/>
        <end position="530"/>
    </location>
</feature>
<name>A0A7N4PW70_SARHA</name>
<feature type="compositionally biased region" description="Polar residues" evidence="2">
    <location>
        <begin position="745"/>
        <end position="769"/>
    </location>
</feature>
<keyword evidence="5" id="KW-1185">Reference proteome</keyword>
<dbReference type="GeneTree" id="ENSGT00940000161762"/>
<dbReference type="OrthoDB" id="9836301at2759"/>
<feature type="compositionally biased region" description="Acidic residues" evidence="2">
    <location>
        <begin position="385"/>
        <end position="397"/>
    </location>
</feature>
<feature type="compositionally biased region" description="Polar residues" evidence="2">
    <location>
        <begin position="435"/>
        <end position="461"/>
    </location>
</feature>
<dbReference type="Ensembl" id="ENSSHAT00000027702.1">
    <property type="protein sequence ID" value="ENSSHAP00000043456.1"/>
    <property type="gene ID" value="ENSSHAG00000025714.1"/>
</dbReference>
<protein>
    <submittedName>
        <fullName evidence="4">ITPR interacting domain containing 1</fullName>
    </submittedName>
</protein>
<dbReference type="InParanoid" id="A0A7N4PW70"/>
<organism evidence="4 5">
    <name type="scientific">Sarcophilus harrisii</name>
    <name type="common">Tasmanian devil</name>
    <name type="synonym">Sarcophilus laniarius</name>
    <dbReference type="NCBI Taxonomy" id="9305"/>
    <lineage>
        <taxon>Eukaryota</taxon>
        <taxon>Metazoa</taxon>
        <taxon>Chordata</taxon>
        <taxon>Craniata</taxon>
        <taxon>Vertebrata</taxon>
        <taxon>Euteleostomi</taxon>
        <taxon>Mammalia</taxon>
        <taxon>Metatheria</taxon>
        <taxon>Dasyuromorphia</taxon>
        <taxon>Dasyuridae</taxon>
        <taxon>Sarcophilus</taxon>
    </lineage>
</organism>
<dbReference type="InterPro" id="IPR043444">
    <property type="entry name" value="TESPA1-like"/>
</dbReference>
<feature type="region of interest" description="Disordered" evidence="2">
    <location>
        <begin position="730"/>
        <end position="769"/>
    </location>
</feature>
<dbReference type="InterPro" id="IPR029325">
    <property type="entry name" value="ITPR-bd"/>
</dbReference>
<evidence type="ECO:0000256" key="1">
    <source>
        <dbReference type="ARBA" id="ARBA00023054"/>
    </source>
</evidence>
<feature type="domain" description="ITPR-interacting" evidence="3">
    <location>
        <begin position="108"/>
        <end position="260"/>
    </location>
</feature>
<dbReference type="CTD" id="223075"/>
<keyword evidence="1" id="KW-0175">Coiled coil</keyword>
<dbReference type="Pfam" id="PF14723">
    <property type="entry name" value="SSFA2_C"/>
    <property type="match status" value="1"/>
</dbReference>
<feature type="compositionally biased region" description="Basic and acidic residues" evidence="2">
    <location>
        <begin position="481"/>
        <end position="499"/>
    </location>
</feature>
<evidence type="ECO:0000313" key="4">
    <source>
        <dbReference type="Ensembl" id="ENSSHAP00000043456.1"/>
    </source>
</evidence>
<feature type="compositionally biased region" description="Polar residues" evidence="2">
    <location>
        <begin position="413"/>
        <end position="423"/>
    </location>
</feature>
<dbReference type="FunCoup" id="A0A7N4PW70">
    <property type="interactions" value="2"/>
</dbReference>
<dbReference type="KEGG" id="shr:105749615"/>
<evidence type="ECO:0000256" key="2">
    <source>
        <dbReference type="SAM" id="MobiDB-lite"/>
    </source>
</evidence>
<dbReference type="PANTHER" id="PTHR17469:SF14">
    <property type="entry name" value="PROTEIN ITPRID1"/>
    <property type="match status" value="1"/>
</dbReference>
<dbReference type="PANTHER" id="PTHR17469">
    <property type="entry name" value="SPERM SPECIFIC ANTIGEN 2-RELATED"/>
    <property type="match status" value="1"/>
</dbReference>
<dbReference type="RefSeq" id="XP_031808547.1">
    <property type="nucleotide sequence ID" value="XM_031952687.1"/>
</dbReference>
<evidence type="ECO:0000313" key="5">
    <source>
        <dbReference type="Proteomes" id="UP000007648"/>
    </source>
</evidence>
<feature type="region of interest" description="Disordered" evidence="2">
    <location>
        <begin position="25"/>
        <end position="54"/>
    </location>
</feature>
<reference evidence="4 5" key="1">
    <citation type="journal article" date="2011" name="Proc. Natl. Acad. Sci. U.S.A.">
        <title>Genetic diversity and population structure of the endangered marsupial Sarcophilus harrisii (Tasmanian devil).</title>
        <authorList>
            <person name="Miller W."/>
            <person name="Hayes V.M."/>
            <person name="Ratan A."/>
            <person name="Petersen D.C."/>
            <person name="Wittekindt N.E."/>
            <person name="Miller J."/>
            <person name="Walenz B."/>
            <person name="Knight J."/>
            <person name="Qi J."/>
            <person name="Zhao F."/>
            <person name="Wang Q."/>
            <person name="Bedoya-Reina O.C."/>
            <person name="Katiyar N."/>
            <person name="Tomsho L.P."/>
            <person name="Kasson L.M."/>
            <person name="Hardie R.A."/>
            <person name="Woodbridge P."/>
            <person name="Tindall E.A."/>
            <person name="Bertelsen M.F."/>
            <person name="Dixon D."/>
            <person name="Pyecroft S."/>
            <person name="Helgen K.M."/>
            <person name="Lesk A.M."/>
            <person name="Pringle T.H."/>
            <person name="Patterson N."/>
            <person name="Zhang Y."/>
            <person name="Kreiss A."/>
            <person name="Woods G.M."/>
            <person name="Jones M.E."/>
            <person name="Schuster S.C."/>
        </authorList>
    </citation>
    <scope>NUCLEOTIDE SEQUENCE [LARGE SCALE GENOMIC DNA]</scope>
</reference>
<reference evidence="4" key="2">
    <citation type="submission" date="2025-08" db="UniProtKB">
        <authorList>
            <consortium name="Ensembl"/>
        </authorList>
    </citation>
    <scope>IDENTIFICATION</scope>
</reference>
<gene>
    <name evidence="4" type="primary">ITPRID1</name>
</gene>
<dbReference type="InterPro" id="IPR029326">
    <property type="entry name" value="SSFA2_C"/>
</dbReference>
<proteinExistence type="predicted"/>
<feature type="region of interest" description="Disordered" evidence="2">
    <location>
        <begin position="1014"/>
        <end position="1058"/>
    </location>
</feature>
<dbReference type="SMART" id="SM01257">
    <property type="entry name" value="KRAP_IP3R_bind"/>
    <property type="match status" value="1"/>
</dbReference>
<evidence type="ECO:0000259" key="3">
    <source>
        <dbReference type="SMART" id="SM01257"/>
    </source>
</evidence>
<dbReference type="Pfam" id="PF14722">
    <property type="entry name" value="KRAP_IP3R_bind"/>
    <property type="match status" value="1"/>
</dbReference>